<dbReference type="FunFam" id="3.40.50.300:FF:001450">
    <property type="entry name" value="ATP-dependent DNA helicase"/>
    <property type="match status" value="1"/>
</dbReference>
<reference evidence="10 11" key="1">
    <citation type="journal article" date="2024" name="Plant J.">
        <title>Genome sequences and population genomics reveal climatic adaptation and genomic divergence between two closely related sweetgum species.</title>
        <authorList>
            <person name="Xu W.Q."/>
            <person name="Ren C.Q."/>
            <person name="Zhang X.Y."/>
            <person name="Comes H.P."/>
            <person name="Liu X.H."/>
            <person name="Li Y.G."/>
            <person name="Kettle C.J."/>
            <person name="Jalonen R."/>
            <person name="Gaisberger H."/>
            <person name="Ma Y.Z."/>
            <person name="Qiu Y.X."/>
        </authorList>
    </citation>
    <scope>NUCLEOTIDE SEQUENCE [LARGE SCALE GENOMIC DNA]</scope>
    <source>
        <strain evidence="10">Hangzhou</strain>
    </source>
</reference>
<dbReference type="FunFam" id="1.10.10.10:FF:000513">
    <property type="entry name" value="ATP-dependent DNA helicase"/>
    <property type="match status" value="1"/>
</dbReference>
<dbReference type="GO" id="GO:0005524">
    <property type="term" value="F:ATP binding"/>
    <property type="evidence" value="ECO:0007669"/>
    <property type="project" value="UniProtKB-KW"/>
</dbReference>
<dbReference type="InterPro" id="IPR004589">
    <property type="entry name" value="DNA_helicase_ATP-dep_RecQ"/>
</dbReference>
<dbReference type="InterPro" id="IPR027417">
    <property type="entry name" value="P-loop_NTPase"/>
</dbReference>
<organism evidence="10 11">
    <name type="scientific">Liquidambar formosana</name>
    <name type="common">Formosan gum</name>
    <dbReference type="NCBI Taxonomy" id="63359"/>
    <lineage>
        <taxon>Eukaryota</taxon>
        <taxon>Viridiplantae</taxon>
        <taxon>Streptophyta</taxon>
        <taxon>Embryophyta</taxon>
        <taxon>Tracheophyta</taxon>
        <taxon>Spermatophyta</taxon>
        <taxon>Magnoliopsida</taxon>
        <taxon>eudicotyledons</taxon>
        <taxon>Gunneridae</taxon>
        <taxon>Pentapetalae</taxon>
        <taxon>Saxifragales</taxon>
        <taxon>Altingiaceae</taxon>
        <taxon>Liquidambar</taxon>
    </lineage>
</organism>
<dbReference type="SMART" id="SM00490">
    <property type="entry name" value="HELICc"/>
    <property type="match status" value="1"/>
</dbReference>
<dbReference type="PANTHER" id="PTHR13710">
    <property type="entry name" value="DNA HELICASE RECQ FAMILY MEMBER"/>
    <property type="match status" value="1"/>
</dbReference>
<keyword evidence="2 7" id="KW-0547">Nucleotide-binding</keyword>
<dbReference type="Pfam" id="PF16124">
    <property type="entry name" value="RecQ_Zn_bind"/>
    <property type="match status" value="1"/>
</dbReference>
<dbReference type="InterPro" id="IPR001650">
    <property type="entry name" value="Helicase_C-like"/>
</dbReference>
<evidence type="ECO:0000256" key="3">
    <source>
        <dbReference type="ARBA" id="ARBA00022801"/>
    </source>
</evidence>
<dbReference type="InterPro" id="IPR032284">
    <property type="entry name" value="RecQ_Zn-bd"/>
</dbReference>
<dbReference type="CDD" id="cd17920">
    <property type="entry name" value="DEXHc_RecQ"/>
    <property type="match status" value="1"/>
</dbReference>
<evidence type="ECO:0000256" key="7">
    <source>
        <dbReference type="RuleBase" id="RU364117"/>
    </source>
</evidence>
<dbReference type="NCBIfam" id="TIGR00614">
    <property type="entry name" value="recQ_fam"/>
    <property type="match status" value="1"/>
</dbReference>
<dbReference type="InterPro" id="IPR011545">
    <property type="entry name" value="DEAD/DEAH_box_helicase_dom"/>
</dbReference>
<dbReference type="GO" id="GO:0009378">
    <property type="term" value="F:four-way junction helicase activity"/>
    <property type="evidence" value="ECO:0007669"/>
    <property type="project" value="TreeGrafter"/>
</dbReference>
<dbReference type="GO" id="GO:0003676">
    <property type="term" value="F:nucleic acid binding"/>
    <property type="evidence" value="ECO:0007669"/>
    <property type="project" value="InterPro"/>
</dbReference>
<dbReference type="InterPro" id="IPR014001">
    <property type="entry name" value="Helicase_ATP-bd"/>
</dbReference>
<dbReference type="Proteomes" id="UP001415857">
    <property type="component" value="Unassembled WGS sequence"/>
</dbReference>
<comment type="subcellular location">
    <subcellularLocation>
        <location evidence="7">Nucleus</location>
    </subcellularLocation>
</comment>
<comment type="catalytic activity">
    <reaction evidence="6 7">
        <text>Couples ATP hydrolysis with the unwinding of duplex DNA by translocating in the 3'-5' direction.</text>
        <dbReference type="EC" id="5.6.2.4"/>
    </reaction>
</comment>
<dbReference type="InterPro" id="IPR036390">
    <property type="entry name" value="WH_DNA-bd_sf"/>
</dbReference>
<dbReference type="SMART" id="SM00956">
    <property type="entry name" value="RQC"/>
    <property type="match status" value="1"/>
</dbReference>
<protein>
    <recommendedName>
        <fullName evidence="7">ATP-dependent DNA helicase</fullName>
        <ecNumber evidence="7">5.6.2.4</ecNumber>
    </recommendedName>
</protein>
<evidence type="ECO:0000256" key="4">
    <source>
        <dbReference type="ARBA" id="ARBA00022806"/>
    </source>
</evidence>
<keyword evidence="11" id="KW-1185">Reference proteome</keyword>
<proteinExistence type="inferred from homology"/>
<keyword evidence="5 7" id="KW-0067">ATP-binding</keyword>
<gene>
    <name evidence="10" type="ORF">L1049_013521</name>
</gene>
<evidence type="ECO:0000259" key="9">
    <source>
        <dbReference type="PROSITE" id="PS51194"/>
    </source>
</evidence>
<dbReference type="GO" id="GO:0005634">
    <property type="term" value="C:nucleus"/>
    <property type="evidence" value="ECO:0007669"/>
    <property type="project" value="UniProtKB-SubCell"/>
</dbReference>
<comment type="caution">
    <text evidence="10">The sequence shown here is derived from an EMBL/GenBank/DDBJ whole genome shotgun (WGS) entry which is preliminary data.</text>
</comment>
<dbReference type="Pfam" id="PF00271">
    <property type="entry name" value="Helicase_C"/>
    <property type="match status" value="1"/>
</dbReference>
<dbReference type="EMBL" id="JBBPBK010000008">
    <property type="protein sequence ID" value="KAK9279839.1"/>
    <property type="molecule type" value="Genomic_DNA"/>
</dbReference>
<dbReference type="GO" id="GO:0006260">
    <property type="term" value="P:DNA replication"/>
    <property type="evidence" value="ECO:0007669"/>
    <property type="project" value="InterPro"/>
</dbReference>
<accession>A0AAP0RKY5</accession>
<dbReference type="Pfam" id="PF00270">
    <property type="entry name" value="DEAD"/>
    <property type="match status" value="1"/>
</dbReference>
<name>A0AAP0RKY5_LIQFO</name>
<dbReference type="GO" id="GO:0005737">
    <property type="term" value="C:cytoplasm"/>
    <property type="evidence" value="ECO:0007669"/>
    <property type="project" value="TreeGrafter"/>
</dbReference>
<dbReference type="EC" id="5.6.2.4" evidence="7"/>
<dbReference type="GO" id="GO:0043138">
    <property type="term" value="F:3'-5' DNA helicase activity"/>
    <property type="evidence" value="ECO:0007669"/>
    <property type="project" value="UniProtKB-EC"/>
</dbReference>
<dbReference type="PROSITE" id="PS51194">
    <property type="entry name" value="HELICASE_CTER"/>
    <property type="match status" value="1"/>
</dbReference>
<dbReference type="GO" id="GO:0005694">
    <property type="term" value="C:chromosome"/>
    <property type="evidence" value="ECO:0007669"/>
    <property type="project" value="TreeGrafter"/>
</dbReference>
<dbReference type="Pfam" id="PF09382">
    <property type="entry name" value="RQC"/>
    <property type="match status" value="1"/>
</dbReference>
<dbReference type="SUPFAM" id="SSF52540">
    <property type="entry name" value="P-loop containing nucleoside triphosphate hydrolases"/>
    <property type="match status" value="1"/>
</dbReference>
<evidence type="ECO:0000313" key="11">
    <source>
        <dbReference type="Proteomes" id="UP001415857"/>
    </source>
</evidence>
<evidence type="ECO:0000256" key="5">
    <source>
        <dbReference type="ARBA" id="ARBA00022840"/>
    </source>
</evidence>
<dbReference type="AlphaFoldDB" id="A0AAP0RKY5"/>
<dbReference type="PROSITE" id="PS51192">
    <property type="entry name" value="HELICASE_ATP_BIND_1"/>
    <property type="match status" value="1"/>
</dbReference>
<dbReference type="GO" id="GO:0000724">
    <property type="term" value="P:double-strand break repair via homologous recombination"/>
    <property type="evidence" value="ECO:0007669"/>
    <property type="project" value="TreeGrafter"/>
</dbReference>
<evidence type="ECO:0000256" key="6">
    <source>
        <dbReference type="ARBA" id="ARBA00034617"/>
    </source>
</evidence>
<dbReference type="Gene3D" id="1.10.10.10">
    <property type="entry name" value="Winged helix-like DNA-binding domain superfamily/Winged helix DNA-binding domain"/>
    <property type="match status" value="1"/>
</dbReference>
<dbReference type="Gene3D" id="3.40.50.300">
    <property type="entry name" value="P-loop containing nucleotide triphosphate hydrolases"/>
    <property type="match status" value="2"/>
</dbReference>
<comment type="similarity">
    <text evidence="1 7">Belongs to the helicase family. RecQ subfamily.</text>
</comment>
<evidence type="ECO:0000256" key="1">
    <source>
        <dbReference type="ARBA" id="ARBA00005446"/>
    </source>
</evidence>
<keyword evidence="4 7" id="KW-0347">Helicase</keyword>
<dbReference type="SUPFAM" id="SSF46785">
    <property type="entry name" value="Winged helix' DNA-binding domain"/>
    <property type="match status" value="1"/>
</dbReference>
<dbReference type="GO" id="GO:0016787">
    <property type="term" value="F:hydrolase activity"/>
    <property type="evidence" value="ECO:0007669"/>
    <property type="project" value="UniProtKB-KW"/>
</dbReference>
<dbReference type="SMART" id="SM00487">
    <property type="entry name" value="DEXDc"/>
    <property type="match status" value="1"/>
</dbReference>
<evidence type="ECO:0000256" key="2">
    <source>
        <dbReference type="ARBA" id="ARBA00022741"/>
    </source>
</evidence>
<feature type="domain" description="Helicase C-terminal" evidence="9">
    <location>
        <begin position="220"/>
        <end position="364"/>
    </location>
</feature>
<dbReference type="InterPro" id="IPR018982">
    <property type="entry name" value="RQC_domain"/>
</dbReference>
<sequence>MESTLKKYFGYSIFRPYQKEIIEKILEGRDCLVVMATGSGKSLCYQIPPLIVGKTGIVVSPLISLMQDQVMALKQRGIKAEYLGSAQTDPTVPSKAQSGYFDILFMTPEKACLLHISFWSKLLKAGICLFAIDEAHCISEWGHDFRVEYKQLDKLRGILLDVPFVGLTATATEKVRNDITNSIKMKDPYVTIGSFDRENLFYGVKSFNRGHLFVNELVGEISKFVASAGSTIIYCTTIKDVEQIFKALQEAGIKAGIYHGQMANQAREESHRLFIRDELDVMVATIAFGMGIDKPNIRYVIHYGCPKSLESYYQESGRCGRDGIASVCWLYYTRSDFAKADFYCGESYTENQRSAIIDSLMAAQRYCLLTTCRRKFLLDHFGEKFASDKCGKCDNCTISKKDRDMSREAYILMACIQSCGGHWGLKMPIDILRGSRSRKILDAQFDKLPLYGLGKDYSSHWWKALAYQLISYGYLVETVKDVFRTVRVSPKGLQFLSSARSDHQPPLLLPEISEVGDKEHKSTSGNVGDFKGLATLECERSSELLSCYAYMLRAGCFKPCFPGVLSRGGGTSFKACSFFCAFGLTSLICPYFFLIPC</sequence>
<dbReference type="PANTHER" id="PTHR13710:SF120">
    <property type="entry name" value="BIFUNCTIONAL 3'-5' EXONUCLEASE_ATP-DEPENDENT HELICASE WRN"/>
    <property type="match status" value="1"/>
</dbReference>
<dbReference type="InterPro" id="IPR036388">
    <property type="entry name" value="WH-like_DNA-bd_sf"/>
</dbReference>
<keyword evidence="3 7" id="KW-0378">Hydrolase</keyword>
<comment type="catalytic activity">
    <reaction evidence="7">
        <text>ATP + H2O = ADP + phosphate + H(+)</text>
        <dbReference type="Rhea" id="RHEA:13065"/>
        <dbReference type="ChEBI" id="CHEBI:15377"/>
        <dbReference type="ChEBI" id="CHEBI:15378"/>
        <dbReference type="ChEBI" id="CHEBI:30616"/>
        <dbReference type="ChEBI" id="CHEBI:43474"/>
        <dbReference type="ChEBI" id="CHEBI:456216"/>
    </reaction>
</comment>
<evidence type="ECO:0000259" key="8">
    <source>
        <dbReference type="PROSITE" id="PS51192"/>
    </source>
</evidence>
<evidence type="ECO:0000313" key="10">
    <source>
        <dbReference type="EMBL" id="KAK9279839.1"/>
    </source>
</evidence>
<keyword evidence="7" id="KW-0539">Nucleus</keyword>
<dbReference type="FunFam" id="3.40.50.300:FF:001747">
    <property type="entry name" value="ATP-dependent DNA helicase"/>
    <property type="match status" value="1"/>
</dbReference>
<feature type="domain" description="Helicase ATP-binding" evidence="8">
    <location>
        <begin position="22"/>
        <end position="189"/>
    </location>
</feature>